<dbReference type="InterPro" id="IPR054270">
    <property type="entry name" value="DUF7001"/>
</dbReference>
<evidence type="ECO:0000313" key="1">
    <source>
        <dbReference type="EMBL" id="OVE86143.1"/>
    </source>
</evidence>
<dbReference type="EMBL" id="MWPH01000001">
    <property type="protein sequence ID" value="OVE86143.1"/>
    <property type="molecule type" value="Genomic_DNA"/>
</dbReference>
<dbReference type="Proteomes" id="UP000196084">
    <property type="component" value="Unassembled WGS sequence"/>
</dbReference>
<dbReference type="AlphaFoldDB" id="A0A202ECZ4"/>
<dbReference type="OrthoDB" id="303724at2157"/>
<proteinExistence type="predicted"/>
<protein>
    <submittedName>
        <fullName evidence="1">Uncharacterized protein</fullName>
    </submittedName>
</protein>
<accession>A0A202ECZ4</accession>
<evidence type="ECO:0000313" key="2">
    <source>
        <dbReference type="Proteomes" id="UP000196084"/>
    </source>
</evidence>
<name>A0A202ECZ4_9EURY</name>
<reference evidence="1 2" key="1">
    <citation type="submission" date="2017-02" db="EMBL/GenBank/DDBJ databases">
        <title>Natronthermophilus aegyptiacus gen. nov.,sp. nov., an aerobic, extremely halophilic alkalithermophilic archaeon isolated from the athalassohaline Wadi An Natrun, Egypt.</title>
        <authorList>
            <person name="Zhao B."/>
        </authorList>
    </citation>
    <scope>NUCLEOTIDE SEQUENCE [LARGE SCALE GENOMIC DNA]</scope>
    <source>
        <strain evidence="1 2">CGMCC 1.3597</strain>
    </source>
</reference>
<keyword evidence="2" id="KW-1185">Reference proteome</keyword>
<comment type="caution">
    <text evidence="1">The sequence shown here is derived from an EMBL/GenBank/DDBJ whole genome shotgun (WGS) entry which is preliminary data.</text>
</comment>
<dbReference type="RefSeq" id="WP_087714129.1">
    <property type="nucleotide sequence ID" value="NZ_MWPH01000001.1"/>
</dbReference>
<gene>
    <name evidence="1" type="ORF">B2G88_04960</name>
</gene>
<sequence length="255" mass="28861">MVEHVICYRAPTTVVDVEAIANWLSERLSVPVTVRDRFLDVHRNDDTDLAERFAEARVPSPYERETGNTMLGTIRYEERALEHPERSGGVLYDGVQVQRALNAALPADERGLETAHVAFLDRAIGTWGDHDGRWHKRVNVLGQPALISVPGLYEAPAKPEEYYKEQQRHALLSGDTPPREVLENQVEGEFLIEDDPRSTDALRGYALQASHYLAHGKAFCDEEGCCLFNAHYHEELLEAQLRDPLFCADHEQLYG</sequence>
<organism evidence="1 2">
    <name type="scientific">Natronolimnobius baerhuensis</name>
    <dbReference type="NCBI Taxonomy" id="253108"/>
    <lineage>
        <taxon>Archaea</taxon>
        <taxon>Methanobacteriati</taxon>
        <taxon>Methanobacteriota</taxon>
        <taxon>Stenosarchaea group</taxon>
        <taxon>Halobacteria</taxon>
        <taxon>Halobacteriales</taxon>
        <taxon>Natrialbaceae</taxon>
        <taxon>Natronolimnobius</taxon>
    </lineage>
</organism>
<dbReference type="Pfam" id="PF22529">
    <property type="entry name" value="DUF7001"/>
    <property type="match status" value="1"/>
</dbReference>